<comment type="caution">
    <text evidence="2">The sequence shown here is derived from an EMBL/GenBank/DDBJ whole genome shotgun (WGS) entry which is preliminary data.</text>
</comment>
<evidence type="ECO:0000313" key="2">
    <source>
        <dbReference type="EMBL" id="PVA07813.1"/>
    </source>
</evidence>
<organism evidence="2 3">
    <name type="scientific">Thalassorhabdomicrobium marinisediminis</name>
    <dbReference type="NCBI Taxonomy" id="2170577"/>
    <lineage>
        <taxon>Bacteria</taxon>
        <taxon>Pseudomonadati</taxon>
        <taxon>Pseudomonadota</taxon>
        <taxon>Alphaproteobacteria</taxon>
        <taxon>Rhodobacterales</taxon>
        <taxon>Paracoccaceae</taxon>
        <taxon>Thalassorhabdomicrobium</taxon>
    </lineage>
</organism>
<dbReference type="Pfam" id="PF11102">
    <property type="entry name" value="YjbF"/>
    <property type="match status" value="1"/>
</dbReference>
<dbReference type="InterPro" id="IPR023373">
    <property type="entry name" value="YmcC_sf"/>
</dbReference>
<keyword evidence="3" id="KW-1185">Reference proteome</keyword>
<dbReference type="Proteomes" id="UP000244817">
    <property type="component" value="Unassembled WGS sequence"/>
</dbReference>
<reference evidence="2 3" key="1">
    <citation type="submission" date="2018-04" db="EMBL/GenBank/DDBJ databases">
        <title>Pelagivirga bohaiensis gen. nov., sp. nov., a bacterium isolated from the Bohai Sea.</title>
        <authorList>
            <person name="Ji X."/>
        </authorList>
    </citation>
    <scope>NUCLEOTIDE SEQUENCE [LARGE SCALE GENOMIC DNA]</scope>
    <source>
        <strain evidence="2 3">BH-SD16</strain>
    </source>
</reference>
<feature type="chain" id="PRO_5015551649" description="YjbF family lipoprotein" evidence="1">
    <location>
        <begin position="31"/>
        <end position="225"/>
    </location>
</feature>
<feature type="signal peptide" evidence="1">
    <location>
        <begin position="1"/>
        <end position="30"/>
    </location>
</feature>
<dbReference type="Gene3D" id="2.40.360.10">
    <property type="entry name" value="YmcC-like"/>
    <property type="match status" value="1"/>
</dbReference>
<dbReference type="EMBL" id="QCYG01000002">
    <property type="protein sequence ID" value="PVA07813.1"/>
    <property type="molecule type" value="Genomic_DNA"/>
</dbReference>
<protein>
    <recommendedName>
        <fullName evidence="4">YjbF family lipoprotein</fullName>
    </recommendedName>
</protein>
<proteinExistence type="predicted"/>
<sequence>MGAVLAMTRILRICAAGALALLTACGPLQGTNPTANMLRGMYDVLRPGAVPDAGGSAGPLTRAFIEAQPTELLRVSIISRETTGLVPFAARNADTVTWVTPEGFGLIFRNGLLAGTRGFGDDLMGADLGGALASLNGGGQHRRTLDFMTGLDQITRRDFSCTTVKTGEDQITIFERTYDTDVFEETCTSPSGGFKNSYWRDRDGVIWQSRQWISDGTGYLGYQRL</sequence>
<keyword evidence="1" id="KW-0732">Signal</keyword>
<accession>A0A2T7G062</accession>
<evidence type="ECO:0008006" key="4">
    <source>
        <dbReference type="Google" id="ProtNLM"/>
    </source>
</evidence>
<dbReference type="SUPFAM" id="SSF159270">
    <property type="entry name" value="YmcC-like"/>
    <property type="match status" value="1"/>
</dbReference>
<dbReference type="AlphaFoldDB" id="A0A2T7G062"/>
<dbReference type="InterPro" id="IPR021308">
    <property type="entry name" value="GfcB"/>
</dbReference>
<evidence type="ECO:0000313" key="3">
    <source>
        <dbReference type="Proteomes" id="UP000244817"/>
    </source>
</evidence>
<gene>
    <name evidence="2" type="ORF">DC363_04105</name>
</gene>
<name>A0A2T7G062_9RHOB</name>
<evidence type="ECO:0000256" key="1">
    <source>
        <dbReference type="SAM" id="SignalP"/>
    </source>
</evidence>